<proteinExistence type="predicted"/>
<dbReference type="Proteomes" id="UP000235371">
    <property type="component" value="Unassembled WGS sequence"/>
</dbReference>
<reference evidence="1 2" key="1">
    <citation type="submission" date="2016-04" db="EMBL/GenBank/DDBJ databases">
        <title>A degradative enzymes factory behind the ericoid mycorrhizal symbiosis.</title>
        <authorList>
            <consortium name="DOE Joint Genome Institute"/>
            <person name="Martino E."/>
            <person name="Morin E."/>
            <person name="Grelet G."/>
            <person name="Kuo A."/>
            <person name="Kohler A."/>
            <person name="Daghino S."/>
            <person name="Barry K."/>
            <person name="Choi C."/>
            <person name="Cichocki N."/>
            <person name="Clum A."/>
            <person name="Copeland A."/>
            <person name="Hainaut M."/>
            <person name="Haridas S."/>
            <person name="Labutti K."/>
            <person name="Lindquist E."/>
            <person name="Lipzen A."/>
            <person name="Khouja H.-R."/>
            <person name="Murat C."/>
            <person name="Ohm R."/>
            <person name="Olson A."/>
            <person name="Spatafora J."/>
            <person name="Veneault-Fourrey C."/>
            <person name="Henrissat B."/>
            <person name="Grigoriev I."/>
            <person name="Martin F."/>
            <person name="Perotto S."/>
        </authorList>
    </citation>
    <scope>NUCLEOTIDE SEQUENCE [LARGE SCALE GENOMIC DNA]</scope>
    <source>
        <strain evidence="1 2">E</strain>
    </source>
</reference>
<gene>
    <name evidence="1" type="ORF">K444DRAFT_624954</name>
</gene>
<evidence type="ECO:0000313" key="2">
    <source>
        <dbReference type="Proteomes" id="UP000235371"/>
    </source>
</evidence>
<accession>A0A2J6TQR7</accession>
<protein>
    <submittedName>
        <fullName evidence="1">Uncharacterized protein</fullName>
    </submittedName>
</protein>
<keyword evidence="2" id="KW-1185">Reference proteome</keyword>
<dbReference type="OrthoDB" id="3468948at2759"/>
<name>A0A2J6TQR7_9HELO</name>
<sequence>MPPPALVPCLSFDHPSHPISHLTLTLDATILRSWHDTSPYGISDPKYPYYALELLISSFHSTHNRILARYSGSRLKRDALYQLKGRFYISDLLDANGNSNSYLHIDEAVRFQGPGTIKSFRKPKFVLVAEVLELRLGRERREDGYTEEGDKVEVRWMTRDTYRRDMVYQQSCALSLEESGKARREREENGDVVGELCYLEGRMDGLDYRRLDWACTGIKFC</sequence>
<dbReference type="EMBL" id="KZ613746">
    <property type="protein sequence ID" value="PMD65367.1"/>
    <property type="molecule type" value="Genomic_DNA"/>
</dbReference>
<evidence type="ECO:0000313" key="1">
    <source>
        <dbReference type="EMBL" id="PMD65367.1"/>
    </source>
</evidence>
<dbReference type="AlphaFoldDB" id="A0A2J6TQR7"/>
<dbReference type="GeneID" id="36590539"/>
<dbReference type="RefSeq" id="XP_024742271.1">
    <property type="nucleotide sequence ID" value="XM_024882462.1"/>
</dbReference>
<organism evidence="1 2">
    <name type="scientific">Hyaloscypha bicolor E</name>
    <dbReference type="NCBI Taxonomy" id="1095630"/>
    <lineage>
        <taxon>Eukaryota</taxon>
        <taxon>Fungi</taxon>
        <taxon>Dikarya</taxon>
        <taxon>Ascomycota</taxon>
        <taxon>Pezizomycotina</taxon>
        <taxon>Leotiomycetes</taxon>
        <taxon>Helotiales</taxon>
        <taxon>Hyaloscyphaceae</taxon>
        <taxon>Hyaloscypha</taxon>
        <taxon>Hyaloscypha bicolor</taxon>
    </lineage>
</organism>
<dbReference type="InParanoid" id="A0A2J6TQR7"/>